<keyword evidence="1" id="KW-1133">Transmembrane helix</keyword>
<gene>
    <name evidence="3" type="ORF">QE404_000222</name>
</gene>
<proteinExistence type="predicted"/>
<protein>
    <submittedName>
        <fullName evidence="3">AraC-like DNA-binding protein</fullName>
    </submittedName>
</protein>
<keyword evidence="1" id="KW-0812">Transmembrane</keyword>
<sequence length="579" mass="68251">MYLIKRLFLILFAVFFQLFFSQKSYSRYYYMRANYESLQENDSTAISWIQKYIALAKAEKNYGQMLQGYRDAIFYSPSNNHKLIYADSAINAARSSENADLITTAYIEKGVIYYYHYKQYQLALNEYLIAYEYSKKTDSKFLKFQNLYHIGVVKSYLGYYEEAASIFKECIAYYESRIKENIHPNEIYNNKKGYLNSLHQLIVCYRNSGQYTAADWEIQKGLKEVGDNSDFIQEKGYFILCKGISEFQKKNYQSSIAYLKKSLSTLKAAGDFAWLSVNYFYTGKSFLKLHNDQLSILQFKKIDSVFQKHQFILPEVRENYELLINHYKSDGNQERQLYYTNQLLKADSILARDFTYLSSRIHKEYDTKTLLDEKNKLQNANFWSVFIILSLILMSIVLFILLRIKLKKGKDIQKRYLILEDKLLRQQNKSTEKNNKKLSEIIIRGSVEKRIGPDESIVEELLIKLKSFEDKKGFIKRGLTINKLANQLGTNSNYLSHVINEYKGVNFNKYLSDLRINYITVLLFDNKEYLKYGIESLAKECGIASRQNFSDLFYEINGIRPTDFIKKRRQELDKVDFSN</sequence>
<evidence type="ECO:0000259" key="2">
    <source>
        <dbReference type="PROSITE" id="PS01124"/>
    </source>
</evidence>
<dbReference type="InterPro" id="IPR011990">
    <property type="entry name" value="TPR-like_helical_dom_sf"/>
</dbReference>
<keyword evidence="4" id="KW-1185">Reference proteome</keyword>
<dbReference type="SUPFAM" id="SSF48452">
    <property type="entry name" value="TPR-like"/>
    <property type="match status" value="2"/>
</dbReference>
<dbReference type="InterPro" id="IPR018060">
    <property type="entry name" value="HTH_AraC"/>
</dbReference>
<name>A0ABU0TFN1_9FLAO</name>
<dbReference type="Proteomes" id="UP001225072">
    <property type="component" value="Unassembled WGS sequence"/>
</dbReference>
<accession>A0ABU0TFN1</accession>
<dbReference type="SMART" id="SM00342">
    <property type="entry name" value="HTH_ARAC"/>
    <property type="match status" value="1"/>
</dbReference>
<feature type="domain" description="HTH araC/xylS-type" evidence="2">
    <location>
        <begin position="459"/>
        <end position="567"/>
    </location>
</feature>
<keyword evidence="1" id="KW-0472">Membrane</keyword>
<dbReference type="Gene3D" id="1.25.40.10">
    <property type="entry name" value="Tetratricopeptide repeat domain"/>
    <property type="match status" value="2"/>
</dbReference>
<evidence type="ECO:0000256" key="1">
    <source>
        <dbReference type="SAM" id="Phobius"/>
    </source>
</evidence>
<organism evidence="3 4">
    <name type="scientific">Chryseobacterium camelliae</name>
    <dbReference type="NCBI Taxonomy" id="1265445"/>
    <lineage>
        <taxon>Bacteria</taxon>
        <taxon>Pseudomonadati</taxon>
        <taxon>Bacteroidota</taxon>
        <taxon>Flavobacteriia</taxon>
        <taxon>Flavobacteriales</taxon>
        <taxon>Weeksellaceae</taxon>
        <taxon>Chryseobacterium group</taxon>
        <taxon>Chryseobacterium</taxon>
    </lineage>
</organism>
<evidence type="ECO:0000313" key="4">
    <source>
        <dbReference type="Proteomes" id="UP001225072"/>
    </source>
</evidence>
<reference evidence="3 4" key="1">
    <citation type="submission" date="2023-07" db="EMBL/GenBank/DDBJ databases">
        <title>Functional and genomic diversity of the sorghum phyllosphere microbiome.</title>
        <authorList>
            <person name="Shade A."/>
        </authorList>
    </citation>
    <scope>NUCLEOTIDE SEQUENCE [LARGE SCALE GENOMIC DNA]</scope>
    <source>
        <strain evidence="3 4">SORGH_AS_1064</strain>
    </source>
</reference>
<dbReference type="EMBL" id="JAUTAL010000001">
    <property type="protein sequence ID" value="MDQ1095075.1"/>
    <property type="molecule type" value="Genomic_DNA"/>
</dbReference>
<comment type="caution">
    <text evidence="3">The sequence shown here is derived from an EMBL/GenBank/DDBJ whole genome shotgun (WGS) entry which is preliminary data.</text>
</comment>
<evidence type="ECO:0000313" key="3">
    <source>
        <dbReference type="EMBL" id="MDQ1095075.1"/>
    </source>
</evidence>
<dbReference type="PROSITE" id="PS01124">
    <property type="entry name" value="HTH_ARAC_FAMILY_2"/>
    <property type="match status" value="1"/>
</dbReference>
<dbReference type="Gene3D" id="1.10.10.60">
    <property type="entry name" value="Homeodomain-like"/>
    <property type="match status" value="2"/>
</dbReference>
<feature type="transmembrane region" description="Helical" evidence="1">
    <location>
        <begin position="382"/>
        <end position="404"/>
    </location>
</feature>